<dbReference type="InterPro" id="IPR050491">
    <property type="entry name" value="AmpC-like"/>
</dbReference>
<dbReference type="RefSeq" id="WP_164979062.1">
    <property type="nucleotide sequence ID" value="NZ_QEWJ01000135.1"/>
</dbReference>
<dbReference type="PANTHER" id="PTHR46825">
    <property type="entry name" value="D-ALANYL-D-ALANINE-CARBOXYPEPTIDASE/ENDOPEPTIDASE AMPH"/>
    <property type="match status" value="1"/>
</dbReference>
<comment type="caution">
    <text evidence="2">The sequence shown here is derived from an EMBL/GenBank/DDBJ whole genome shotgun (WGS) entry which is preliminary data.</text>
</comment>
<reference evidence="2 3" key="1">
    <citation type="submission" date="2018-05" db="EMBL/GenBank/DDBJ databases">
        <title>Streptococcus from otitis media.</title>
        <authorList>
            <person name="Wayes A.M."/>
            <person name="Jakubovics N.S."/>
        </authorList>
    </citation>
    <scope>NUCLEOTIDE SEQUENCE [LARGE SCALE GENOMIC DNA]</scope>
    <source>
        <strain evidence="2 3">NU43</strain>
    </source>
</reference>
<feature type="non-terminal residue" evidence="2">
    <location>
        <position position="132"/>
    </location>
</feature>
<gene>
    <name evidence="2" type="ORF">DF216_10730</name>
</gene>
<evidence type="ECO:0000313" key="3">
    <source>
        <dbReference type="Proteomes" id="UP000289485"/>
    </source>
</evidence>
<evidence type="ECO:0000313" key="2">
    <source>
        <dbReference type="EMBL" id="RXX17171.1"/>
    </source>
</evidence>
<feature type="non-terminal residue" evidence="2">
    <location>
        <position position="1"/>
    </location>
</feature>
<keyword evidence="2" id="KW-0378">Hydrolase</keyword>
<proteinExistence type="predicted"/>
<dbReference type="Gene3D" id="3.40.710.10">
    <property type="entry name" value="DD-peptidase/beta-lactamase superfamily"/>
    <property type="match status" value="1"/>
</dbReference>
<dbReference type="SUPFAM" id="SSF56601">
    <property type="entry name" value="beta-lactamase/transpeptidase-like"/>
    <property type="match status" value="1"/>
</dbReference>
<organism evidence="2 3">
    <name type="scientific">Streptococcus oralis</name>
    <dbReference type="NCBI Taxonomy" id="1303"/>
    <lineage>
        <taxon>Bacteria</taxon>
        <taxon>Bacillati</taxon>
        <taxon>Bacillota</taxon>
        <taxon>Bacilli</taxon>
        <taxon>Lactobacillales</taxon>
        <taxon>Streptococcaceae</taxon>
        <taxon>Streptococcus</taxon>
    </lineage>
</organism>
<dbReference type="AlphaFoldDB" id="A0A4Q2FBM9"/>
<accession>A0A4Q2FBM9</accession>
<dbReference type="Proteomes" id="UP000289485">
    <property type="component" value="Unassembled WGS sequence"/>
</dbReference>
<feature type="domain" description="Beta-lactamase-related" evidence="1">
    <location>
        <begin position="2"/>
        <end position="131"/>
    </location>
</feature>
<sequence length="132" mass="14629">LVDHGRIAALSTTGRLNDTRPAPIDRHTVFELGSITKLFTALLIFRLQQRHLLDVTAPIGEYVEGLPSVWASTSLLQLLSHTSGIPNYLNEDNFLRLMPTNPAPRELLAEVAERPLAFAPGARHAYSNTNYI</sequence>
<dbReference type="Pfam" id="PF00144">
    <property type="entry name" value="Beta-lactamase"/>
    <property type="match status" value="1"/>
</dbReference>
<protein>
    <submittedName>
        <fullName evidence="2">Serine hydrolase</fullName>
    </submittedName>
</protein>
<dbReference type="PANTHER" id="PTHR46825:SF9">
    <property type="entry name" value="BETA-LACTAMASE-RELATED DOMAIN-CONTAINING PROTEIN"/>
    <property type="match status" value="1"/>
</dbReference>
<dbReference type="GO" id="GO:0016787">
    <property type="term" value="F:hydrolase activity"/>
    <property type="evidence" value="ECO:0007669"/>
    <property type="project" value="UniProtKB-KW"/>
</dbReference>
<dbReference type="EMBL" id="QEWJ01000135">
    <property type="protein sequence ID" value="RXX17171.1"/>
    <property type="molecule type" value="Genomic_DNA"/>
</dbReference>
<name>A0A4Q2FBM9_STROR</name>
<evidence type="ECO:0000259" key="1">
    <source>
        <dbReference type="Pfam" id="PF00144"/>
    </source>
</evidence>
<dbReference type="InterPro" id="IPR001466">
    <property type="entry name" value="Beta-lactam-related"/>
</dbReference>
<dbReference type="InterPro" id="IPR012338">
    <property type="entry name" value="Beta-lactam/transpept-like"/>
</dbReference>